<gene>
    <name evidence="2" type="ORF">SAMN06295973_1476</name>
</gene>
<name>A0ABY1LMF2_9MICO</name>
<dbReference type="EMBL" id="FUZO01000001">
    <property type="protein sequence ID" value="SKC50433.1"/>
    <property type="molecule type" value="Genomic_DNA"/>
</dbReference>
<sequence>MDVRWWVVILTIAGAMVTGWGLFSALVDGRREYLRVLREEAQLRRLKKRHSREIVGLTSTDPAYQSSEARMWSEWHRLKLPTTTYLDIEILPTTLGRSILGHALKQVRGDLVTVGIGLAISTVASVWSIWI</sequence>
<keyword evidence="1" id="KW-0472">Membrane</keyword>
<organism evidence="2 3">
    <name type="scientific">Plantibacter cousiniae</name>
    <name type="common">nom. nud.</name>
    <dbReference type="NCBI Taxonomy" id="199709"/>
    <lineage>
        <taxon>Bacteria</taxon>
        <taxon>Bacillati</taxon>
        <taxon>Actinomycetota</taxon>
        <taxon>Actinomycetes</taxon>
        <taxon>Micrococcales</taxon>
        <taxon>Microbacteriaceae</taxon>
        <taxon>Plantibacter</taxon>
    </lineage>
</organism>
<keyword evidence="3" id="KW-1185">Reference proteome</keyword>
<keyword evidence="1" id="KW-1133">Transmembrane helix</keyword>
<dbReference type="Proteomes" id="UP000190827">
    <property type="component" value="Unassembled WGS sequence"/>
</dbReference>
<evidence type="ECO:0000313" key="3">
    <source>
        <dbReference type="Proteomes" id="UP000190827"/>
    </source>
</evidence>
<accession>A0ABY1LMF2</accession>
<evidence type="ECO:0000313" key="2">
    <source>
        <dbReference type="EMBL" id="SKC50433.1"/>
    </source>
</evidence>
<comment type="caution">
    <text evidence="2">The sequence shown here is derived from an EMBL/GenBank/DDBJ whole genome shotgun (WGS) entry which is preliminary data.</text>
</comment>
<evidence type="ECO:0000256" key="1">
    <source>
        <dbReference type="SAM" id="Phobius"/>
    </source>
</evidence>
<feature type="transmembrane region" description="Helical" evidence="1">
    <location>
        <begin position="111"/>
        <end position="130"/>
    </location>
</feature>
<feature type="transmembrane region" description="Helical" evidence="1">
    <location>
        <begin position="6"/>
        <end position="27"/>
    </location>
</feature>
<proteinExistence type="predicted"/>
<keyword evidence="1" id="KW-0812">Transmembrane</keyword>
<protein>
    <submittedName>
        <fullName evidence="2">Uncharacterized protein</fullName>
    </submittedName>
</protein>
<reference evidence="2 3" key="1">
    <citation type="submission" date="2017-02" db="EMBL/GenBank/DDBJ databases">
        <authorList>
            <person name="Varghese N."/>
            <person name="Submissions S."/>
        </authorList>
    </citation>
    <scope>NUCLEOTIDE SEQUENCE [LARGE SCALE GENOMIC DNA]</scope>
    <source>
        <strain evidence="2 3">VKM Ac-1787</strain>
    </source>
</reference>